<dbReference type="GO" id="GO:0046872">
    <property type="term" value="F:metal ion binding"/>
    <property type="evidence" value="ECO:0007669"/>
    <property type="project" value="UniProtKB-KW"/>
</dbReference>
<feature type="region of interest" description="Disordered" evidence="3">
    <location>
        <begin position="247"/>
        <end position="266"/>
    </location>
</feature>
<reference evidence="5 6" key="1">
    <citation type="submission" date="2016-12" db="EMBL/GenBank/DDBJ databases">
        <title>The draft genome sequence of Actinophytocola sp. 11-183.</title>
        <authorList>
            <person name="Wang W."/>
            <person name="Yuan L."/>
        </authorList>
    </citation>
    <scope>NUCLEOTIDE SEQUENCE [LARGE SCALE GENOMIC DNA]</scope>
    <source>
        <strain evidence="5 6">11-183</strain>
    </source>
</reference>
<dbReference type="InterPro" id="IPR013783">
    <property type="entry name" value="Ig-like_fold"/>
</dbReference>
<name>A0A1Q8CGK0_9PSEU</name>
<dbReference type="OrthoDB" id="5243170at2"/>
<dbReference type="InterPro" id="IPR028871">
    <property type="entry name" value="BlueCu_1_BS"/>
</dbReference>
<evidence type="ECO:0000256" key="3">
    <source>
        <dbReference type="SAM" id="MobiDB-lite"/>
    </source>
</evidence>
<feature type="chain" id="PRO_5012819119" description="Copper-binding protein" evidence="4">
    <location>
        <begin position="26"/>
        <end position="710"/>
    </location>
</feature>
<evidence type="ECO:0008006" key="7">
    <source>
        <dbReference type="Google" id="ProtNLM"/>
    </source>
</evidence>
<dbReference type="InterPro" id="IPR014756">
    <property type="entry name" value="Ig_E-set"/>
</dbReference>
<dbReference type="Gene3D" id="2.60.40.420">
    <property type="entry name" value="Cupredoxins - blue copper proteins"/>
    <property type="match status" value="1"/>
</dbReference>
<dbReference type="InterPro" id="IPR008972">
    <property type="entry name" value="Cupredoxin"/>
</dbReference>
<gene>
    <name evidence="5" type="ORF">BU204_26820</name>
</gene>
<dbReference type="EMBL" id="MSIE01000054">
    <property type="protein sequence ID" value="OLF13521.1"/>
    <property type="molecule type" value="Genomic_DNA"/>
</dbReference>
<evidence type="ECO:0000256" key="2">
    <source>
        <dbReference type="ARBA" id="ARBA00023008"/>
    </source>
</evidence>
<protein>
    <recommendedName>
        <fullName evidence="7">Copper-binding protein</fullName>
    </recommendedName>
</protein>
<dbReference type="NCBIfam" id="NF047446">
    <property type="entry name" value="barrel_OmpL47"/>
    <property type="match status" value="5"/>
</dbReference>
<keyword evidence="6" id="KW-1185">Reference proteome</keyword>
<organism evidence="5 6">
    <name type="scientific">Actinophytocola xanthii</name>
    <dbReference type="NCBI Taxonomy" id="1912961"/>
    <lineage>
        <taxon>Bacteria</taxon>
        <taxon>Bacillati</taxon>
        <taxon>Actinomycetota</taxon>
        <taxon>Actinomycetes</taxon>
        <taxon>Pseudonocardiales</taxon>
        <taxon>Pseudonocardiaceae</taxon>
    </lineage>
</organism>
<feature type="signal peptide" evidence="4">
    <location>
        <begin position="1"/>
        <end position="25"/>
    </location>
</feature>
<feature type="region of interest" description="Disordered" evidence="3">
    <location>
        <begin position="25"/>
        <end position="45"/>
    </location>
</feature>
<evidence type="ECO:0000256" key="1">
    <source>
        <dbReference type="ARBA" id="ARBA00022723"/>
    </source>
</evidence>
<evidence type="ECO:0000256" key="4">
    <source>
        <dbReference type="SAM" id="SignalP"/>
    </source>
</evidence>
<keyword evidence="2" id="KW-0186">Copper</keyword>
<dbReference type="GO" id="GO:0005975">
    <property type="term" value="P:carbohydrate metabolic process"/>
    <property type="evidence" value="ECO:0007669"/>
    <property type="project" value="UniProtKB-ARBA"/>
</dbReference>
<proteinExistence type="predicted"/>
<dbReference type="Proteomes" id="UP000185596">
    <property type="component" value="Unassembled WGS sequence"/>
</dbReference>
<dbReference type="RefSeq" id="WP_075128538.1">
    <property type="nucleotide sequence ID" value="NZ_MSIE01000054.1"/>
</dbReference>
<evidence type="ECO:0000313" key="5">
    <source>
        <dbReference type="EMBL" id="OLF13521.1"/>
    </source>
</evidence>
<dbReference type="SUPFAM" id="SSF81296">
    <property type="entry name" value="E set domains"/>
    <property type="match status" value="3"/>
</dbReference>
<dbReference type="PROSITE" id="PS00196">
    <property type="entry name" value="COPPER_BLUE"/>
    <property type="match status" value="1"/>
</dbReference>
<dbReference type="SUPFAM" id="SSF49503">
    <property type="entry name" value="Cupredoxins"/>
    <property type="match status" value="1"/>
</dbReference>
<dbReference type="STRING" id="1912961.BU204_26820"/>
<accession>A0A1Q8CGK0</accession>
<dbReference type="InterPro" id="IPR058094">
    <property type="entry name" value="Ig-like_OmpL47-like"/>
</dbReference>
<comment type="caution">
    <text evidence="5">The sequence shown here is derived from an EMBL/GenBank/DDBJ whole genome shotgun (WGS) entry which is preliminary data.</text>
</comment>
<feature type="region of interest" description="Disordered" evidence="3">
    <location>
        <begin position="339"/>
        <end position="359"/>
    </location>
</feature>
<keyword evidence="4" id="KW-0732">Signal</keyword>
<evidence type="ECO:0000313" key="6">
    <source>
        <dbReference type="Proteomes" id="UP000185596"/>
    </source>
</evidence>
<dbReference type="Gene3D" id="2.60.40.10">
    <property type="entry name" value="Immunoglobulins"/>
    <property type="match status" value="5"/>
</dbReference>
<sequence length="710" mass="73076">MFRPLVAAAAAALTVLGLVAAPASATPEAAPPKPAPAAPQAAAAAQTLTWTGTDSTTEYGIEPTSAVAGQTTIVFENSTATGNTTGMPHTLTFDRSTPGYNHDVSLNILANPFDANNGRHEATVTLTPGKYRYYCTIPGHSTMAGEFTVTNGGGGDTTPPTVSAQVTGTQNTEGDYVGSATVTINATDTESGVDTVEYQLDGGAWTPYTAPVVVSAAGDHMLHYRATDVEGNASPDGMVSFSVVEEGNEDTTPPTVTAEVSGEQDAEGNYVDSATVTVTATDDGSGVALVEYEIDDTGFHAYTGPVTVTEPGDHTVQFRATDAAGNESQTGSVPFRVVEGGEEDTTPPTVTAEVSGEQDAEGNYVDAAVVTLSASDQGSGVASVEYQLDGGAWTAYTGPVTVNTAGAHMLHYRATDVAGNASPEGMAHFTIVEQDTTAPTVSATVVGQQDAEGNYVGSALVTLSASDEGSGVDTVEYSLDGGPWTRYSQAVQVSAAGEHTLAYRATDLAGNTSAQGSESFTVVEDPNEDTVAPSVSAVVTGDQDASWNYLDTATVTISALDVDSGVASIEYKLDDGAWTAYTEPLSVGEGSHTVWYRATDNAGNVSAELSGSFTVVAANNDACPDSDTRATVIIGYENTFIANVDTGNGCTINDLIAEDAEYETHNAFVRHVKQVTRNLVTTGVLLSVERDIIVRAATRSDIGTNGANAA</sequence>
<dbReference type="AlphaFoldDB" id="A0A1Q8CGK0"/>
<keyword evidence="1" id="KW-0479">Metal-binding</keyword>